<comment type="caution">
    <text evidence="1">The sequence shown here is derived from an EMBL/GenBank/DDBJ whole genome shotgun (WGS) entry which is preliminary data.</text>
</comment>
<name>X1VZ31_9ZZZZ</name>
<protein>
    <submittedName>
        <fullName evidence="1">Uncharacterized protein</fullName>
    </submittedName>
</protein>
<dbReference type="AlphaFoldDB" id="X1VZ31"/>
<sequence length="59" mass="7039">LMVWQRVYIFFYICGNYDINKSRPVREEVEKVRKSLIKYCGMDTGGMIHILRALVKEVE</sequence>
<dbReference type="EMBL" id="BARW01036429">
    <property type="protein sequence ID" value="GAJ17800.1"/>
    <property type="molecule type" value="Genomic_DNA"/>
</dbReference>
<gene>
    <name evidence="1" type="ORF">S12H4_56541</name>
</gene>
<accession>X1VZ31</accession>
<reference evidence="1" key="1">
    <citation type="journal article" date="2014" name="Front. Microbiol.">
        <title>High frequency of phylogenetically diverse reductive dehalogenase-homologous genes in deep subseafloor sedimentary metagenomes.</title>
        <authorList>
            <person name="Kawai M."/>
            <person name="Futagami T."/>
            <person name="Toyoda A."/>
            <person name="Takaki Y."/>
            <person name="Nishi S."/>
            <person name="Hori S."/>
            <person name="Arai W."/>
            <person name="Tsubouchi T."/>
            <person name="Morono Y."/>
            <person name="Uchiyama I."/>
            <person name="Ito T."/>
            <person name="Fujiyama A."/>
            <person name="Inagaki F."/>
            <person name="Takami H."/>
        </authorList>
    </citation>
    <scope>NUCLEOTIDE SEQUENCE</scope>
    <source>
        <strain evidence="1">Expedition CK06-06</strain>
    </source>
</reference>
<feature type="non-terminal residue" evidence="1">
    <location>
        <position position="1"/>
    </location>
</feature>
<evidence type="ECO:0000313" key="1">
    <source>
        <dbReference type="EMBL" id="GAJ17800.1"/>
    </source>
</evidence>
<proteinExistence type="predicted"/>
<organism evidence="1">
    <name type="scientific">marine sediment metagenome</name>
    <dbReference type="NCBI Taxonomy" id="412755"/>
    <lineage>
        <taxon>unclassified sequences</taxon>
        <taxon>metagenomes</taxon>
        <taxon>ecological metagenomes</taxon>
    </lineage>
</organism>